<name>A0A1M6QLP8_9FIRM</name>
<protein>
    <recommendedName>
        <fullName evidence="1">YqbQ/XkdQ domain-containing protein</fullName>
    </recommendedName>
</protein>
<reference evidence="2 3" key="1">
    <citation type="submission" date="2016-11" db="EMBL/GenBank/DDBJ databases">
        <authorList>
            <person name="Jaros S."/>
            <person name="Januszkiewicz K."/>
            <person name="Wedrychowicz H."/>
        </authorList>
    </citation>
    <scope>NUCLEOTIDE SEQUENCE [LARGE SCALE GENOMIC DNA]</scope>
    <source>
        <strain evidence="2 3">DSM 14214</strain>
    </source>
</reference>
<dbReference type="RefSeq" id="WP_072850357.1">
    <property type="nucleotide sequence ID" value="NZ_FRAH01000019.1"/>
</dbReference>
<evidence type="ECO:0000313" key="2">
    <source>
        <dbReference type="EMBL" id="SHK21146.1"/>
    </source>
</evidence>
<accession>A0A1M6QLP8</accession>
<keyword evidence="3" id="KW-1185">Reference proteome</keyword>
<dbReference type="Proteomes" id="UP000183975">
    <property type="component" value="Unassembled WGS sequence"/>
</dbReference>
<sequence>MEFRILIAHNGTVYDATPVTLEGVELFQSIRMEAGCLRFSVVRDGILNFVEGDKVQFYVDGLLRFAGWVMTKERTSAQIIAVTAYDMLFYLAKNKDTYVYWDKTATEVAKMIAAGAGLPVGTMTDTGWKIPQRIEEGQTLLDMIQSALDLTEKATGKEYFFFDGGGRLMLRERQELVTNGVLRCDGGISDYWYRTDISKDTCNTVKLYQAGRKETEHLAFQAENAEKVGTWGKLQYYAHVPFTLTEAQLKEMAESVLQEKCRVVKELTVENINGDLFLTAGQSVYLEIPDLAEIGIAKMSLIEKSTHIFKDGEHKMKLEMRVEE</sequence>
<gene>
    <name evidence="2" type="ORF">SAMN02745138_01354</name>
</gene>
<dbReference type="OrthoDB" id="1698671at2"/>
<feature type="domain" description="YqbQ/XkdQ" evidence="1">
    <location>
        <begin position="28"/>
        <end position="321"/>
    </location>
</feature>
<dbReference type="Pfam" id="PF24032">
    <property type="entry name" value="YQBQ"/>
    <property type="match status" value="1"/>
</dbReference>
<dbReference type="AlphaFoldDB" id="A0A1M6QLP8"/>
<evidence type="ECO:0000313" key="3">
    <source>
        <dbReference type="Proteomes" id="UP000183975"/>
    </source>
</evidence>
<evidence type="ECO:0000259" key="1">
    <source>
        <dbReference type="Pfam" id="PF24032"/>
    </source>
</evidence>
<dbReference type="SUPFAM" id="SSF69279">
    <property type="entry name" value="Phage tail proteins"/>
    <property type="match status" value="1"/>
</dbReference>
<dbReference type="InterPro" id="IPR056937">
    <property type="entry name" value="YqbQ/XkdQ"/>
</dbReference>
<proteinExistence type="predicted"/>
<organism evidence="2 3">
    <name type="scientific">Anaerotignum lactatifermentans DSM 14214</name>
    <dbReference type="NCBI Taxonomy" id="1121323"/>
    <lineage>
        <taxon>Bacteria</taxon>
        <taxon>Bacillati</taxon>
        <taxon>Bacillota</taxon>
        <taxon>Clostridia</taxon>
        <taxon>Lachnospirales</taxon>
        <taxon>Anaerotignaceae</taxon>
        <taxon>Anaerotignum</taxon>
    </lineage>
</organism>
<dbReference type="EMBL" id="FRAH01000019">
    <property type="protein sequence ID" value="SHK21146.1"/>
    <property type="molecule type" value="Genomic_DNA"/>
</dbReference>